<dbReference type="Proteomes" id="UP001596989">
    <property type="component" value="Unassembled WGS sequence"/>
</dbReference>
<accession>A0ABW3HVJ7</accession>
<gene>
    <name evidence="1" type="ORF">ACFQ2I_19430</name>
</gene>
<evidence type="ECO:0000313" key="1">
    <source>
        <dbReference type="EMBL" id="MFD0961530.1"/>
    </source>
</evidence>
<comment type="caution">
    <text evidence="1">The sequence shown here is derived from an EMBL/GenBank/DDBJ whole genome shotgun (WGS) entry which is preliminary data.</text>
</comment>
<name>A0ABW3HVJ7_9BACL</name>
<keyword evidence="2" id="KW-1185">Reference proteome</keyword>
<dbReference type="EMBL" id="JBHTJZ010000036">
    <property type="protein sequence ID" value="MFD0961530.1"/>
    <property type="molecule type" value="Genomic_DNA"/>
</dbReference>
<sequence length="53" mass="6577">MFTLNEKLYLLQMLKKSKRRSFWSLKKRDTMHAQLVEKLEQMVRNEKVNKEHL</sequence>
<dbReference type="RefSeq" id="WP_377567183.1">
    <property type="nucleotide sequence ID" value="NZ_JBHTJZ010000036.1"/>
</dbReference>
<reference evidence="2" key="1">
    <citation type="journal article" date="2019" name="Int. J. Syst. Evol. Microbiol.">
        <title>The Global Catalogue of Microorganisms (GCM) 10K type strain sequencing project: providing services to taxonomists for standard genome sequencing and annotation.</title>
        <authorList>
            <consortium name="The Broad Institute Genomics Platform"/>
            <consortium name="The Broad Institute Genome Sequencing Center for Infectious Disease"/>
            <person name="Wu L."/>
            <person name="Ma J."/>
        </authorList>
    </citation>
    <scope>NUCLEOTIDE SEQUENCE [LARGE SCALE GENOMIC DNA]</scope>
    <source>
        <strain evidence="2">CCUG 59129</strain>
    </source>
</reference>
<organism evidence="1 2">
    <name type="scientific">Paenibacillus chungangensis</name>
    <dbReference type="NCBI Taxonomy" id="696535"/>
    <lineage>
        <taxon>Bacteria</taxon>
        <taxon>Bacillati</taxon>
        <taxon>Bacillota</taxon>
        <taxon>Bacilli</taxon>
        <taxon>Bacillales</taxon>
        <taxon>Paenibacillaceae</taxon>
        <taxon>Paenibacillus</taxon>
    </lineage>
</organism>
<proteinExistence type="predicted"/>
<evidence type="ECO:0008006" key="3">
    <source>
        <dbReference type="Google" id="ProtNLM"/>
    </source>
</evidence>
<protein>
    <recommendedName>
        <fullName evidence="3">Fur-regulated basic protein FbpA</fullName>
    </recommendedName>
</protein>
<evidence type="ECO:0000313" key="2">
    <source>
        <dbReference type="Proteomes" id="UP001596989"/>
    </source>
</evidence>